<feature type="compositionally biased region" description="Low complexity" evidence="1">
    <location>
        <begin position="552"/>
        <end position="566"/>
    </location>
</feature>
<gene>
    <name evidence="3" type="ORF">DFQ27_000126</name>
</gene>
<feature type="domain" description="F-box" evidence="2">
    <location>
        <begin position="39"/>
        <end position="86"/>
    </location>
</feature>
<dbReference type="GO" id="GO:0043565">
    <property type="term" value="F:sequence-specific DNA binding"/>
    <property type="evidence" value="ECO:0007669"/>
    <property type="project" value="TreeGrafter"/>
</dbReference>
<dbReference type="OrthoDB" id="2322499at2759"/>
<feature type="compositionally biased region" description="Basic residues" evidence="1">
    <location>
        <begin position="363"/>
        <end position="372"/>
    </location>
</feature>
<dbReference type="InterPro" id="IPR036047">
    <property type="entry name" value="F-box-like_dom_sf"/>
</dbReference>
<dbReference type="CDD" id="cd09917">
    <property type="entry name" value="F-box_SF"/>
    <property type="match status" value="1"/>
</dbReference>
<dbReference type="PANTHER" id="PTHR14312:SF1">
    <property type="entry name" value="BASIC-LEUCINE ZIPPER TRANSCRIPTION FACTOR A"/>
    <property type="match status" value="1"/>
</dbReference>
<name>A0A9P6QI88_9FUNG</name>
<dbReference type="GO" id="GO:0010468">
    <property type="term" value="P:regulation of gene expression"/>
    <property type="evidence" value="ECO:0007669"/>
    <property type="project" value="TreeGrafter"/>
</dbReference>
<feature type="region of interest" description="Disordered" evidence="1">
    <location>
        <begin position="530"/>
        <end position="571"/>
    </location>
</feature>
<dbReference type="PROSITE" id="PS50181">
    <property type="entry name" value="FBOX"/>
    <property type="match status" value="1"/>
</dbReference>
<dbReference type="EMBL" id="JAAAJB010000100">
    <property type="protein sequence ID" value="KAG0266174.1"/>
    <property type="molecule type" value="Genomic_DNA"/>
</dbReference>
<dbReference type="Proteomes" id="UP000807716">
    <property type="component" value="Unassembled WGS sequence"/>
</dbReference>
<reference evidence="3" key="1">
    <citation type="journal article" date="2020" name="Fungal Divers.">
        <title>Resolving the Mortierellaceae phylogeny through synthesis of multi-gene phylogenetics and phylogenomics.</title>
        <authorList>
            <person name="Vandepol N."/>
            <person name="Liber J."/>
            <person name="Desiro A."/>
            <person name="Na H."/>
            <person name="Kennedy M."/>
            <person name="Barry K."/>
            <person name="Grigoriev I.V."/>
            <person name="Miller A.N."/>
            <person name="O'Donnell K."/>
            <person name="Stajich J.E."/>
            <person name="Bonito G."/>
        </authorList>
    </citation>
    <scope>NUCLEOTIDE SEQUENCE</scope>
    <source>
        <strain evidence="3">BC1065</strain>
    </source>
</reference>
<dbReference type="PANTHER" id="PTHR14312">
    <property type="entry name" value="CREB/ATF BZIP TRANSCRIPTION FACTOR"/>
    <property type="match status" value="1"/>
</dbReference>
<feature type="region of interest" description="Disordered" evidence="1">
    <location>
        <begin position="363"/>
        <end position="439"/>
    </location>
</feature>
<feature type="compositionally biased region" description="Basic and acidic residues" evidence="1">
    <location>
        <begin position="286"/>
        <end position="300"/>
    </location>
</feature>
<feature type="compositionally biased region" description="Low complexity" evidence="1">
    <location>
        <begin position="412"/>
        <end position="434"/>
    </location>
</feature>
<feature type="compositionally biased region" description="Basic and acidic residues" evidence="1">
    <location>
        <begin position="146"/>
        <end position="160"/>
    </location>
</feature>
<accession>A0A9P6QI88</accession>
<dbReference type="AlphaFoldDB" id="A0A9P6QI88"/>
<dbReference type="SUPFAM" id="SSF81383">
    <property type="entry name" value="F-box domain"/>
    <property type="match status" value="1"/>
</dbReference>
<dbReference type="Pfam" id="PF12937">
    <property type="entry name" value="F-box-like"/>
    <property type="match status" value="1"/>
</dbReference>
<evidence type="ECO:0000313" key="4">
    <source>
        <dbReference type="Proteomes" id="UP000807716"/>
    </source>
</evidence>
<feature type="compositionally biased region" description="Polar residues" evidence="1">
    <location>
        <begin position="339"/>
        <end position="348"/>
    </location>
</feature>
<proteinExistence type="predicted"/>
<feature type="region of interest" description="Disordered" evidence="1">
    <location>
        <begin position="286"/>
        <end position="348"/>
    </location>
</feature>
<feature type="region of interest" description="Disordered" evidence="1">
    <location>
        <begin position="1"/>
        <end position="21"/>
    </location>
</feature>
<feature type="compositionally biased region" description="Basic and acidic residues" evidence="1">
    <location>
        <begin position="530"/>
        <end position="542"/>
    </location>
</feature>
<dbReference type="GO" id="GO:0005634">
    <property type="term" value="C:nucleus"/>
    <property type="evidence" value="ECO:0007669"/>
    <property type="project" value="TreeGrafter"/>
</dbReference>
<feature type="region of interest" description="Disordered" evidence="1">
    <location>
        <begin position="125"/>
        <end position="164"/>
    </location>
</feature>
<feature type="compositionally biased region" description="Polar residues" evidence="1">
    <location>
        <begin position="587"/>
        <end position="611"/>
    </location>
</feature>
<feature type="compositionally biased region" description="Low complexity" evidence="1">
    <location>
        <begin position="302"/>
        <end position="314"/>
    </location>
</feature>
<dbReference type="InterPro" id="IPR001810">
    <property type="entry name" value="F-box_dom"/>
</dbReference>
<dbReference type="Gene3D" id="1.20.1280.50">
    <property type="match status" value="1"/>
</dbReference>
<feature type="region of interest" description="Disordered" evidence="1">
    <location>
        <begin position="584"/>
        <end position="615"/>
    </location>
</feature>
<feature type="compositionally biased region" description="Polar residues" evidence="1">
    <location>
        <begin position="1"/>
        <end position="11"/>
    </location>
</feature>
<keyword evidence="4" id="KW-1185">Reference proteome</keyword>
<evidence type="ECO:0000259" key="2">
    <source>
        <dbReference type="PROSITE" id="PS50181"/>
    </source>
</evidence>
<feature type="compositionally biased region" description="Low complexity" evidence="1">
    <location>
        <begin position="393"/>
        <end position="404"/>
    </location>
</feature>
<organism evidence="3 4">
    <name type="scientific">Actinomortierella ambigua</name>
    <dbReference type="NCBI Taxonomy" id="1343610"/>
    <lineage>
        <taxon>Eukaryota</taxon>
        <taxon>Fungi</taxon>
        <taxon>Fungi incertae sedis</taxon>
        <taxon>Mucoromycota</taxon>
        <taxon>Mortierellomycotina</taxon>
        <taxon>Mortierellomycetes</taxon>
        <taxon>Mortierellales</taxon>
        <taxon>Mortierellaceae</taxon>
        <taxon>Actinomortierella</taxon>
    </lineage>
</organism>
<evidence type="ECO:0000256" key="1">
    <source>
        <dbReference type="SAM" id="MobiDB-lite"/>
    </source>
</evidence>
<protein>
    <recommendedName>
        <fullName evidence="2">F-box domain-containing protein</fullName>
    </recommendedName>
</protein>
<feature type="compositionally biased region" description="Low complexity" evidence="1">
    <location>
        <begin position="12"/>
        <end position="21"/>
    </location>
</feature>
<feature type="compositionally biased region" description="Low complexity" evidence="1">
    <location>
        <begin position="373"/>
        <end position="384"/>
    </location>
</feature>
<comment type="caution">
    <text evidence="3">The sequence shown here is derived from an EMBL/GenBank/DDBJ whole genome shotgun (WGS) entry which is preliminary data.</text>
</comment>
<evidence type="ECO:0000313" key="3">
    <source>
        <dbReference type="EMBL" id="KAG0266174.1"/>
    </source>
</evidence>
<sequence length="622" mass="69006">MPSKLQVSMAENSSPAAVATNSTSSVTTLAAPAPKQRQTSVFAKLPPELVLHIFAYLDIVAIFRFMDTCHFHRHLLLDLPEAWHRVRFVPISEYTANYSSHGNGSTTSAAASSSVARFHRAYRASGALSSRPSSPSPSPSPSPRAGVEHRKENKRDEDRGGSQSPISEVYAVLRRFRDENGLLPRVREIYMDSIDMPQFPSPLVMMFKFPNLRVLSSRHRRKQTSLATDVHLLKDMLRNGHVLPHSLKLERWDIWHPYMAEDEVVGFQRALNAICRVGYRAKEDDQKHSLGSDHEEDDNHPGATSTKTEATATKGSHRNLPTGVQLDIALCPGPDPKNSAASQSGNNSLSVEIEDLQSIVHGGHHAHHHPHVQQHQPIQHQGPAIHGGGIHWTPSGTPTGTPTPEMQEQHQQHQPQQQHSHPPQHQPQEGQPAQVSTEVVAPQPQVPTYTINYGYPSPEVNLRPARPPCSRVIWTQETCLDCGRVQERCWLCSKHCPGCGSNRSPPHVRHQRYLNIQMLRRDMMRKHVDLQREHAKMKREGKSAATESKPGSSNNSSNSNNNSSSSRTHIQGPLPALVYPRLVHPATTASTGSTSRPTFNNQGPPTATLDPQLSLPEFALFD</sequence>